<evidence type="ECO:0000313" key="3">
    <source>
        <dbReference type="Proteomes" id="UP000257109"/>
    </source>
</evidence>
<keyword evidence="3" id="KW-1185">Reference proteome</keyword>
<gene>
    <name evidence="2" type="ORF">CR513_44476</name>
</gene>
<dbReference type="PANTHER" id="PTHR33730:SF38">
    <property type="match status" value="1"/>
</dbReference>
<dbReference type="EMBL" id="QJKJ01009776">
    <property type="protein sequence ID" value="RDX75622.1"/>
    <property type="molecule type" value="Genomic_DNA"/>
</dbReference>
<comment type="caution">
    <text evidence="2">The sequence shown here is derived from an EMBL/GenBank/DDBJ whole genome shotgun (WGS) entry which is preliminary data.</text>
</comment>
<dbReference type="Pfam" id="PF15697">
    <property type="entry name" value="DUF4666"/>
    <property type="match status" value="1"/>
</dbReference>
<dbReference type="InterPro" id="IPR031421">
    <property type="entry name" value="DUF4666"/>
</dbReference>
<accession>A0A371FBH4</accession>
<organism evidence="2 3">
    <name type="scientific">Mucuna pruriens</name>
    <name type="common">Velvet bean</name>
    <name type="synonym">Dolichos pruriens</name>
    <dbReference type="NCBI Taxonomy" id="157652"/>
    <lineage>
        <taxon>Eukaryota</taxon>
        <taxon>Viridiplantae</taxon>
        <taxon>Streptophyta</taxon>
        <taxon>Embryophyta</taxon>
        <taxon>Tracheophyta</taxon>
        <taxon>Spermatophyta</taxon>
        <taxon>Magnoliopsida</taxon>
        <taxon>eudicotyledons</taxon>
        <taxon>Gunneridae</taxon>
        <taxon>Pentapetalae</taxon>
        <taxon>rosids</taxon>
        <taxon>fabids</taxon>
        <taxon>Fabales</taxon>
        <taxon>Fabaceae</taxon>
        <taxon>Papilionoideae</taxon>
        <taxon>50 kb inversion clade</taxon>
        <taxon>NPAAA clade</taxon>
        <taxon>indigoferoid/millettioid clade</taxon>
        <taxon>Phaseoleae</taxon>
        <taxon>Mucuna</taxon>
    </lineage>
</organism>
<proteinExistence type="predicted"/>
<feature type="compositionally biased region" description="Polar residues" evidence="1">
    <location>
        <begin position="73"/>
        <end position="88"/>
    </location>
</feature>
<reference evidence="2" key="1">
    <citation type="submission" date="2018-05" db="EMBL/GenBank/DDBJ databases">
        <title>Draft genome of Mucuna pruriens seed.</title>
        <authorList>
            <person name="Nnadi N.E."/>
            <person name="Vos R."/>
            <person name="Hasami M.H."/>
            <person name="Devisetty U.K."/>
            <person name="Aguiy J.C."/>
        </authorList>
    </citation>
    <scope>NUCLEOTIDE SEQUENCE [LARGE SCALE GENOMIC DNA]</scope>
    <source>
        <strain evidence="2">JCA_2017</strain>
    </source>
</reference>
<dbReference type="PANTHER" id="PTHR33730">
    <property type="entry name" value="OS05G0542732 PROTEIN-RELATED"/>
    <property type="match status" value="1"/>
</dbReference>
<dbReference type="OrthoDB" id="1435038at2759"/>
<evidence type="ECO:0000313" key="2">
    <source>
        <dbReference type="EMBL" id="RDX75622.1"/>
    </source>
</evidence>
<dbReference type="AlphaFoldDB" id="A0A371FBH4"/>
<protein>
    <submittedName>
        <fullName evidence="2">Uncharacterized protein</fullName>
    </submittedName>
</protein>
<sequence length="104" mass="11962">MNSLQRSSFSFRRQGSSGRIWHDQIQIVEPKAHGIASATLSSTWENNKKEENVSQMEENIMGRRLDDNINEDAPNSSSLSKTQNKRMFNITTKKISKTLRNECF</sequence>
<feature type="non-terminal residue" evidence="2">
    <location>
        <position position="1"/>
    </location>
</feature>
<dbReference type="Proteomes" id="UP000257109">
    <property type="component" value="Unassembled WGS sequence"/>
</dbReference>
<feature type="region of interest" description="Disordered" evidence="1">
    <location>
        <begin position="64"/>
        <end position="88"/>
    </location>
</feature>
<name>A0A371FBH4_MUCPR</name>
<evidence type="ECO:0000256" key="1">
    <source>
        <dbReference type="SAM" id="MobiDB-lite"/>
    </source>
</evidence>